<dbReference type="Pfam" id="PF14064">
    <property type="entry name" value="HmuY"/>
    <property type="match status" value="1"/>
</dbReference>
<dbReference type="AlphaFoldDB" id="A0A1H0HZB6"/>
<dbReference type="EMBL" id="FNIW01000012">
    <property type="protein sequence ID" value="SDO24210.1"/>
    <property type="molecule type" value="Genomic_DNA"/>
</dbReference>
<dbReference type="CDD" id="cd12105">
    <property type="entry name" value="HmuY"/>
    <property type="match status" value="1"/>
</dbReference>
<evidence type="ECO:0000313" key="1">
    <source>
        <dbReference type="EMBL" id="SDO24210.1"/>
    </source>
</evidence>
<dbReference type="PROSITE" id="PS51257">
    <property type="entry name" value="PROKAR_LIPOPROTEIN"/>
    <property type="match status" value="1"/>
</dbReference>
<dbReference type="InterPro" id="IPR025921">
    <property type="entry name" value="HmuY"/>
</dbReference>
<dbReference type="RefSeq" id="WP_091853835.1">
    <property type="nucleotide sequence ID" value="NZ_FNIW01000012.1"/>
</dbReference>
<evidence type="ECO:0000313" key="2">
    <source>
        <dbReference type="Proteomes" id="UP000199134"/>
    </source>
</evidence>
<sequence>MSIKTPLRLLGIASIVGLFSACDLLENVYDDPAVEKQEGQYYVDATDYAQWVYINLHTPVPTITTSTISLDDLTETGAPQEWDIAHHRYDVKTNGASVMMTPYHSIEALEQAGLPSEGEWTTDEESEQCITVDMSHMMEGYLVYAPGHKNTVIGQWVEVDTSNMPPNYTMHDNVMLLRFADGTYAAIQLTNFMSTDSYQVKGWMTVNYKYPIFKGKGNSEK</sequence>
<dbReference type="Proteomes" id="UP000199134">
    <property type="component" value="Unassembled WGS sequence"/>
</dbReference>
<dbReference type="OrthoDB" id="1093440at2"/>
<proteinExistence type="predicted"/>
<gene>
    <name evidence="1" type="ORF">SAMN04487900_11267</name>
</gene>
<name>A0A1H0HZB6_9BACT</name>
<comment type="caution">
    <text evidence="1">The sequence shown here is derived from an EMBL/GenBank/DDBJ whole genome shotgun (WGS) entry which is preliminary data.</text>
</comment>
<protein>
    <submittedName>
        <fullName evidence="1">HmuY protein</fullName>
    </submittedName>
</protein>
<reference evidence="2" key="1">
    <citation type="submission" date="2016-10" db="EMBL/GenBank/DDBJ databases">
        <authorList>
            <person name="de Groot N.N."/>
        </authorList>
    </citation>
    <scope>NUCLEOTIDE SEQUENCE [LARGE SCALE GENOMIC DNA]</scope>
    <source>
        <strain evidence="2">BP1-145</strain>
    </source>
</reference>
<organism evidence="1 2">
    <name type="scientific">Prevotella communis</name>
    <dbReference type="NCBI Taxonomy" id="2913614"/>
    <lineage>
        <taxon>Bacteria</taxon>
        <taxon>Pseudomonadati</taxon>
        <taxon>Bacteroidota</taxon>
        <taxon>Bacteroidia</taxon>
        <taxon>Bacteroidales</taxon>
        <taxon>Prevotellaceae</taxon>
        <taxon>Prevotella</taxon>
    </lineage>
</organism>
<accession>A0A1H0HZB6</accession>